<dbReference type="AlphaFoldDB" id="A0A3P6D6U4"/>
<reference evidence="1" key="1">
    <citation type="submission" date="2018-11" db="EMBL/GenBank/DDBJ databases">
        <authorList>
            <consortium name="Genoscope - CEA"/>
            <person name="William W."/>
        </authorList>
    </citation>
    <scope>NUCLEOTIDE SEQUENCE</scope>
</reference>
<sequence>LSGDNRAYLRLNLNQTEPWRARQTLSEEVSKGKDSLELEKKTRATMNAVWKRPLITYIIKL</sequence>
<dbReference type="EMBL" id="LR031874">
    <property type="protein sequence ID" value="VDD26813.1"/>
    <property type="molecule type" value="Genomic_DNA"/>
</dbReference>
<accession>A0A3P6D6U4</accession>
<evidence type="ECO:0000313" key="1">
    <source>
        <dbReference type="EMBL" id="VDD26813.1"/>
    </source>
</evidence>
<organism evidence="1">
    <name type="scientific">Brassica oleracea</name>
    <name type="common">Wild cabbage</name>
    <dbReference type="NCBI Taxonomy" id="3712"/>
    <lineage>
        <taxon>Eukaryota</taxon>
        <taxon>Viridiplantae</taxon>
        <taxon>Streptophyta</taxon>
        <taxon>Embryophyta</taxon>
        <taxon>Tracheophyta</taxon>
        <taxon>Spermatophyta</taxon>
        <taxon>Magnoliopsida</taxon>
        <taxon>eudicotyledons</taxon>
        <taxon>Gunneridae</taxon>
        <taxon>Pentapetalae</taxon>
        <taxon>rosids</taxon>
        <taxon>malvids</taxon>
        <taxon>Brassicales</taxon>
        <taxon>Brassicaceae</taxon>
        <taxon>Brassiceae</taxon>
        <taxon>Brassica</taxon>
    </lineage>
</organism>
<protein>
    <submittedName>
        <fullName evidence="1">Uncharacterized protein</fullName>
    </submittedName>
</protein>
<feature type="non-terminal residue" evidence="1">
    <location>
        <position position="1"/>
    </location>
</feature>
<name>A0A3P6D6U4_BRAOL</name>
<proteinExistence type="predicted"/>
<gene>
    <name evidence="1" type="ORF">BOLC2T11862H</name>
</gene>